<organism evidence="1 2">
    <name type="scientific">Lithospermum erythrorhizon</name>
    <name type="common">Purple gromwell</name>
    <name type="synonym">Lithospermum officinale var. erythrorhizon</name>
    <dbReference type="NCBI Taxonomy" id="34254"/>
    <lineage>
        <taxon>Eukaryota</taxon>
        <taxon>Viridiplantae</taxon>
        <taxon>Streptophyta</taxon>
        <taxon>Embryophyta</taxon>
        <taxon>Tracheophyta</taxon>
        <taxon>Spermatophyta</taxon>
        <taxon>Magnoliopsida</taxon>
        <taxon>eudicotyledons</taxon>
        <taxon>Gunneridae</taxon>
        <taxon>Pentapetalae</taxon>
        <taxon>asterids</taxon>
        <taxon>lamiids</taxon>
        <taxon>Boraginales</taxon>
        <taxon>Boraginaceae</taxon>
        <taxon>Boraginoideae</taxon>
        <taxon>Lithospermeae</taxon>
        <taxon>Lithospermum</taxon>
    </lineage>
</organism>
<reference evidence="1 2" key="1">
    <citation type="submission" date="2024-01" db="EMBL/GenBank/DDBJ databases">
        <title>The complete chloroplast genome sequence of Lithospermum erythrorhizon: insights into the phylogenetic relationship among Boraginaceae species and the maternal lineages of purple gromwells.</title>
        <authorList>
            <person name="Okada T."/>
            <person name="Watanabe K."/>
        </authorList>
    </citation>
    <scope>NUCLEOTIDE SEQUENCE [LARGE SCALE GENOMIC DNA]</scope>
</reference>
<dbReference type="Proteomes" id="UP001454036">
    <property type="component" value="Unassembled WGS sequence"/>
</dbReference>
<evidence type="ECO:0000313" key="1">
    <source>
        <dbReference type="EMBL" id="GAA0168626.1"/>
    </source>
</evidence>
<keyword evidence="2" id="KW-1185">Reference proteome</keyword>
<evidence type="ECO:0000313" key="2">
    <source>
        <dbReference type="Proteomes" id="UP001454036"/>
    </source>
</evidence>
<sequence length="183" mass="19990">MGMWDLLSCTTETVKRYTPGVTSIKSAGVASYGFCASIIDSVVRVSGIQKLHECMPDGYRRAQIGSFAGKFAKNAAVYGFHEGYKLIPGGKAVSKIVSMTANDMKSEKRLSDIETALSKSDRETAKALSKENKAMKSTPENTPIADLVRDRKPEDVLRVFMMSEFIGARILDDLIVPGTKKSK</sequence>
<dbReference type="AlphaFoldDB" id="A0AAV3QZ81"/>
<proteinExistence type="predicted"/>
<dbReference type="EMBL" id="BAABME010006532">
    <property type="protein sequence ID" value="GAA0168626.1"/>
    <property type="molecule type" value="Genomic_DNA"/>
</dbReference>
<accession>A0AAV3QZ81</accession>
<protein>
    <submittedName>
        <fullName evidence="1">Uncharacterized protein</fullName>
    </submittedName>
</protein>
<comment type="caution">
    <text evidence="1">The sequence shown here is derived from an EMBL/GenBank/DDBJ whole genome shotgun (WGS) entry which is preliminary data.</text>
</comment>
<name>A0AAV3QZ81_LITER</name>
<gene>
    <name evidence="1" type="ORF">LIER_23300</name>
</gene>